<feature type="transmembrane region" description="Helical" evidence="7">
    <location>
        <begin position="68"/>
        <end position="87"/>
    </location>
</feature>
<proteinExistence type="inferred from homology"/>
<dbReference type="GO" id="GO:0005886">
    <property type="term" value="C:plasma membrane"/>
    <property type="evidence" value="ECO:0007669"/>
    <property type="project" value="UniProtKB-SubCell"/>
</dbReference>
<evidence type="ECO:0000313" key="9">
    <source>
        <dbReference type="EMBL" id="MBK1788003.1"/>
    </source>
</evidence>
<keyword evidence="6 7" id="KW-0472">Membrane</keyword>
<reference evidence="9" key="1">
    <citation type="submission" date="2020-12" db="EMBL/GenBank/DDBJ databases">
        <title>Prauserella sp. ASG 168, a novel actinomycete isolated from cave rock.</title>
        <authorList>
            <person name="Suriyachadkun C."/>
        </authorList>
    </citation>
    <scope>NUCLEOTIDE SEQUENCE</scope>
    <source>
        <strain evidence="9">ASG 168</strain>
    </source>
</reference>
<accession>A0A934QZ90</accession>
<dbReference type="Pfam" id="PF09335">
    <property type="entry name" value="VTT_dom"/>
    <property type="match status" value="1"/>
</dbReference>
<organism evidence="9 10">
    <name type="scientific">Prauserella cavernicola</name>
    <dbReference type="NCBI Taxonomy" id="2800127"/>
    <lineage>
        <taxon>Bacteria</taxon>
        <taxon>Bacillati</taxon>
        <taxon>Actinomycetota</taxon>
        <taxon>Actinomycetes</taxon>
        <taxon>Pseudonocardiales</taxon>
        <taxon>Pseudonocardiaceae</taxon>
        <taxon>Prauserella</taxon>
    </lineage>
</organism>
<dbReference type="PANTHER" id="PTHR42709">
    <property type="entry name" value="ALKALINE PHOSPHATASE LIKE PROTEIN"/>
    <property type="match status" value="1"/>
</dbReference>
<evidence type="ECO:0000256" key="4">
    <source>
        <dbReference type="ARBA" id="ARBA00022692"/>
    </source>
</evidence>
<evidence type="ECO:0000256" key="6">
    <source>
        <dbReference type="ARBA" id="ARBA00023136"/>
    </source>
</evidence>
<evidence type="ECO:0000256" key="3">
    <source>
        <dbReference type="ARBA" id="ARBA00022475"/>
    </source>
</evidence>
<evidence type="ECO:0000256" key="2">
    <source>
        <dbReference type="ARBA" id="ARBA00010792"/>
    </source>
</evidence>
<comment type="subcellular location">
    <subcellularLocation>
        <location evidence="1">Cell membrane</location>
        <topology evidence="1">Multi-pass membrane protein</topology>
    </subcellularLocation>
</comment>
<dbReference type="PANTHER" id="PTHR42709:SF6">
    <property type="entry name" value="UNDECAPRENYL PHOSPHATE TRANSPORTER A"/>
    <property type="match status" value="1"/>
</dbReference>
<evidence type="ECO:0000313" key="10">
    <source>
        <dbReference type="Proteomes" id="UP000635245"/>
    </source>
</evidence>
<keyword evidence="5 7" id="KW-1133">Transmembrane helix</keyword>
<dbReference type="Proteomes" id="UP000635245">
    <property type="component" value="Unassembled WGS sequence"/>
</dbReference>
<evidence type="ECO:0000259" key="8">
    <source>
        <dbReference type="Pfam" id="PF09335"/>
    </source>
</evidence>
<protein>
    <submittedName>
        <fullName evidence="9">DedA family protein</fullName>
    </submittedName>
</protein>
<dbReference type="EMBL" id="JAENJH010000008">
    <property type="protein sequence ID" value="MBK1788003.1"/>
    <property type="molecule type" value="Genomic_DNA"/>
</dbReference>
<keyword evidence="4 7" id="KW-0812">Transmembrane</keyword>
<evidence type="ECO:0000256" key="1">
    <source>
        <dbReference type="ARBA" id="ARBA00004651"/>
    </source>
</evidence>
<feature type="transmembrane region" description="Helical" evidence="7">
    <location>
        <begin position="149"/>
        <end position="174"/>
    </location>
</feature>
<gene>
    <name evidence="9" type="ORF">JHE00_27035</name>
</gene>
<evidence type="ECO:0000256" key="7">
    <source>
        <dbReference type="SAM" id="Phobius"/>
    </source>
</evidence>
<keyword evidence="3" id="KW-1003">Cell membrane</keyword>
<dbReference type="RefSeq" id="WP_200323382.1">
    <property type="nucleotide sequence ID" value="NZ_JAENJH010000008.1"/>
</dbReference>
<dbReference type="AlphaFoldDB" id="A0A934QZ90"/>
<dbReference type="InterPro" id="IPR051311">
    <property type="entry name" value="DedA_domain"/>
</dbReference>
<feature type="transmembrane region" description="Helical" evidence="7">
    <location>
        <begin position="186"/>
        <end position="208"/>
    </location>
</feature>
<sequence>MTARLAHNDTGEFGGIAGWGVDLMDTLGVLGPAILVALDNVVPPIPSEVVLPLVGFSAADGMFSLAEALLWTTAGSVLGAIIVYYLGRLLGRERTRRLICKLPLVKPADFDKADRWFAKHGTKAVLLGRMVPLVRSFVSLPAGIQRMPFWVFALLTALGSLIWNSTFVVPGYVLGVNWHVVEGFAGVFQIIVAVFAVAAVVLFTVIRLRARRPGNRRRHAGAQADPRMRRA</sequence>
<dbReference type="InterPro" id="IPR032816">
    <property type="entry name" value="VTT_dom"/>
</dbReference>
<evidence type="ECO:0000256" key="5">
    <source>
        <dbReference type="ARBA" id="ARBA00022989"/>
    </source>
</evidence>
<keyword evidence="10" id="KW-1185">Reference proteome</keyword>
<name>A0A934QZ90_9PSEU</name>
<feature type="domain" description="VTT" evidence="8">
    <location>
        <begin position="45"/>
        <end position="172"/>
    </location>
</feature>
<comment type="caution">
    <text evidence="9">The sequence shown here is derived from an EMBL/GenBank/DDBJ whole genome shotgun (WGS) entry which is preliminary data.</text>
</comment>
<comment type="similarity">
    <text evidence="2">Belongs to the DedA family.</text>
</comment>